<evidence type="ECO:0000256" key="1">
    <source>
        <dbReference type="SAM" id="Coils"/>
    </source>
</evidence>
<name>A0AAN9BFH2_9CAEN</name>
<dbReference type="EMBL" id="JBAMIC010000008">
    <property type="protein sequence ID" value="KAK7104204.1"/>
    <property type="molecule type" value="Genomic_DNA"/>
</dbReference>
<sequence length="265" mass="30132">MANIGSLPTLNNRRLSVLQKQLNHARKNITITNDKLKESLSRLEKSVNKTKQSDSFRSWQKTIPVKKSMLEMNALKKCLRNCRESSTLDPEMTPRNGIYDGASLDSMRPKVDQIISEKAPTQRRLRKVEKMKSIGYRDGKLVDYHDTLDKFNGVLNRPKVKYARTPFQLHPKKTVLRREAPLGDGYSCSGDSSSSDDFTLESEDIFVEKPRSASVGTVRTLHLPPLRAVKGAARRQSQYERSLPEKKRNTELTPLARRVSSCGPY</sequence>
<comment type="caution">
    <text evidence="3">The sequence shown here is derived from an EMBL/GenBank/DDBJ whole genome shotgun (WGS) entry which is preliminary data.</text>
</comment>
<proteinExistence type="predicted"/>
<keyword evidence="1" id="KW-0175">Coiled coil</keyword>
<feature type="region of interest" description="Disordered" evidence="2">
    <location>
        <begin position="229"/>
        <end position="265"/>
    </location>
</feature>
<keyword evidence="4" id="KW-1185">Reference proteome</keyword>
<feature type="coiled-coil region" evidence="1">
    <location>
        <begin position="26"/>
        <end position="53"/>
    </location>
</feature>
<evidence type="ECO:0000256" key="2">
    <source>
        <dbReference type="SAM" id="MobiDB-lite"/>
    </source>
</evidence>
<gene>
    <name evidence="3" type="ORF">V1264_018961</name>
</gene>
<protein>
    <submittedName>
        <fullName evidence="3">Uncharacterized protein</fullName>
    </submittedName>
</protein>
<evidence type="ECO:0000313" key="4">
    <source>
        <dbReference type="Proteomes" id="UP001374579"/>
    </source>
</evidence>
<dbReference type="AlphaFoldDB" id="A0AAN9BFH2"/>
<evidence type="ECO:0000313" key="3">
    <source>
        <dbReference type="EMBL" id="KAK7104204.1"/>
    </source>
</evidence>
<organism evidence="3 4">
    <name type="scientific">Littorina saxatilis</name>
    <dbReference type="NCBI Taxonomy" id="31220"/>
    <lineage>
        <taxon>Eukaryota</taxon>
        <taxon>Metazoa</taxon>
        <taxon>Spiralia</taxon>
        <taxon>Lophotrochozoa</taxon>
        <taxon>Mollusca</taxon>
        <taxon>Gastropoda</taxon>
        <taxon>Caenogastropoda</taxon>
        <taxon>Littorinimorpha</taxon>
        <taxon>Littorinoidea</taxon>
        <taxon>Littorinidae</taxon>
        <taxon>Littorina</taxon>
    </lineage>
</organism>
<accession>A0AAN9BFH2</accession>
<dbReference type="Proteomes" id="UP001374579">
    <property type="component" value="Unassembled WGS sequence"/>
</dbReference>
<reference evidence="3 4" key="1">
    <citation type="submission" date="2024-02" db="EMBL/GenBank/DDBJ databases">
        <title>Chromosome-scale genome assembly of the rough periwinkle Littorina saxatilis.</title>
        <authorList>
            <person name="De Jode A."/>
            <person name="Faria R."/>
            <person name="Formenti G."/>
            <person name="Sims Y."/>
            <person name="Smith T.P."/>
            <person name="Tracey A."/>
            <person name="Wood J.M.D."/>
            <person name="Zagrodzka Z.B."/>
            <person name="Johannesson K."/>
            <person name="Butlin R.K."/>
            <person name="Leder E.H."/>
        </authorList>
    </citation>
    <scope>NUCLEOTIDE SEQUENCE [LARGE SCALE GENOMIC DNA]</scope>
    <source>
        <strain evidence="3">Snail1</strain>
        <tissue evidence="3">Muscle</tissue>
    </source>
</reference>